<dbReference type="AlphaFoldDB" id="A0A238Z1Q2"/>
<dbReference type="SUPFAM" id="SSF56059">
    <property type="entry name" value="Glutathione synthetase ATP-binding domain-like"/>
    <property type="match status" value="1"/>
</dbReference>
<name>A0A238Z1Q2_9ACTN</name>
<sequence>MQPAPSTDSEGHVGVFDGFTAERRPAPAVREPDSGHAPAVVIGSGCVEIVRALALAGVPSAVVAPRHDEARYSRYATTIFDWDWGLPIEECGEQLLERLLEFGRRQSEPPVLFFCSDQAVMFTSRFRTRLEPTFRFAVASPDLVEDVSDKQRFSSLSARLSLPVPATRVVESAQAFADAYYDAHLFPLIVKPALRSTTWASAEPAKALRVDDLAELRALAQTFRASEQRFVVQECVPGPESAIESYHVYVDGRGSVRAEFTGRKIRTMPAEFGHSTALTLTAATDVRDLGRELVTLIGLRGVAKFDFKRSARGKLYLLEINARFSLWHHLGARVGVNIPAMVYADLTGGRWVSSPTERATAATWVHPKDVLAARRAGVPMLRWLIWAARCDAKAFWAWNDPLPLLAACGAWIREHLPTTGRRSSSHDTGGSPTRPVLMALGIRKRDALTAGASPRRASGSRQRRSRRTS</sequence>
<dbReference type="Proteomes" id="UP000198403">
    <property type="component" value="Unassembled WGS sequence"/>
</dbReference>
<gene>
    <name evidence="4" type="ORF">SAMN06272737_12446</name>
</gene>
<dbReference type="EMBL" id="FZNO01000024">
    <property type="protein sequence ID" value="SNR77385.1"/>
    <property type="molecule type" value="Genomic_DNA"/>
</dbReference>
<evidence type="ECO:0000259" key="3">
    <source>
        <dbReference type="PROSITE" id="PS50975"/>
    </source>
</evidence>
<dbReference type="PROSITE" id="PS50975">
    <property type="entry name" value="ATP_GRASP"/>
    <property type="match status" value="1"/>
</dbReference>
<evidence type="ECO:0000256" key="1">
    <source>
        <dbReference type="PROSITE-ProRule" id="PRU00409"/>
    </source>
</evidence>
<protein>
    <submittedName>
        <fullName evidence="4">Predicted ATP-dependent carboligase, ATP-grasp superfamily</fullName>
    </submittedName>
</protein>
<keyword evidence="1" id="KW-0547">Nucleotide-binding</keyword>
<dbReference type="Pfam" id="PF15632">
    <property type="entry name" value="ATPgrasp_Ter"/>
    <property type="match status" value="1"/>
</dbReference>
<evidence type="ECO:0000313" key="5">
    <source>
        <dbReference type="Proteomes" id="UP000198403"/>
    </source>
</evidence>
<dbReference type="InterPro" id="IPR011761">
    <property type="entry name" value="ATP-grasp"/>
</dbReference>
<accession>A0A238Z1Q2</accession>
<keyword evidence="1" id="KW-0067">ATP-binding</keyword>
<organism evidence="4 5">
    <name type="scientific">Blastococcus mobilis</name>
    <dbReference type="NCBI Taxonomy" id="1938746"/>
    <lineage>
        <taxon>Bacteria</taxon>
        <taxon>Bacillati</taxon>
        <taxon>Actinomycetota</taxon>
        <taxon>Actinomycetes</taxon>
        <taxon>Geodermatophilales</taxon>
        <taxon>Geodermatophilaceae</taxon>
        <taxon>Blastococcus</taxon>
    </lineage>
</organism>
<dbReference type="Gene3D" id="3.30.470.20">
    <property type="entry name" value="ATP-grasp fold, B domain"/>
    <property type="match status" value="1"/>
</dbReference>
<dbReference type="GO" id="GO:0046872">
    <property type="term" value="F:metal ion binding"/>
    <property type="evidence" value="ECO:0007669"/>
    <property type="project" value="InterPro"/>
</dbReference>
<evidence type="ECO:0000256" key="2">
    <source>
        <dbReference type="SAM" id="MobiDB-lite"/>
    </source>
</evidence>
<proteinExistence type="predicted"/>
<reference evidence="4 5" key="1">
    <citation type="submission" date="2017-06" db="EMBL/GenBank/DDBJ databases">
        <authorList>
            <person name="Kim H.J."/>
            <person name="Triplett B.A."/>
        </authorList>
    </citation>
    <scope>NUCLEOTIDE SEQUENCE [LARGE SCALE GENOMIC DNA]</scope>
    <source>
        <strain evidence="4 5">DSM 44272</strain>
    </source>
</reference>
<dbReference type="GO" id="GO:0016874">
    <property type="term" value="F:ligase activity"/>
    <property type="evidence" value="ECO:0007669"/>
    <property type="project" value="UniProtKB-KW"/>
</dbReference>
<keyword evidence="5" id="KW-1185">Reference proteome</keyword>
<keyword evidence="4" id="KW-0436">Ligase</keyword>
<feature type="domain" description="ATP-grasp" evidence="3">
    <location>
        <begin position="154"/>
        <end position="347"/>
    </location>
</feature>
<evidence type="ECO:0000313" key="4">
    <source>
        <dbReference type="EMBL" id="SNR77385.1"/>
    </source>
</evidence>
<dbReference type="GO" id="GO:0005524">
    <property type="term" value="F:ATP binding"/>
    <property type="evidence" value="ECO:0007669"/>
    <property type="project" value="UniProtKB-UniRule"/>
</dbReference>
<feature type="region of interest" description="Disordered" evidence="2">
    <location>
        <begin position="445"/>
        <end position="469"/>
    </location>
</feature>